<organism evidence="6 7">
    <name type="scientific">Yarrowia lipolytica</name>
    <name type="common">Candida lipolytica</name>
    <dbReference type="NCBI Taxonomy" id="4952"/>
    <lineage>
        <taxon>Eukaryota</taxon>
        <taxon>Fungi</taxon>
        <taxon>Dikarya</taxon>
        <taxon>Ascomycota</taxon>
        <taxon>Saccharomycotina</taxon>
        <taxon>Dipodascomycetes</taxon>
        <taxon>Dipodascales</taxon>
        <taxon>Dipodascales incertae sedis</taxon>
        <taxon>Yarrowia</taxon>
    </lineage>
</organism>
<dbReference type="InterPro" id="IPR002563">
    <property type="entry name" value="Flavin_Rdtase-like_dom"/>
</dbReference>
<evidence type="ECO:0000256" key="3">
    <source>
        <dbReference type="ARBA" id="ARBA00022643"/>
    </source>
</evidence>
<accession>A0A371C4R6</accession>
<reference evidence="6 7" key="1">
    <citation type="submission" date="2018-07" db="EMBL/GenBank/DDBJ databases">
        <title>Draft Genome Assemblies for Five Robust Yarrowia lipolytica Strains Exhibiting High Lipid Production and Pentose Sugar Utilization and Sugar Alcohol Secretion from Undetoxified Lignocellulosic Biomass Hydrolysates.</title>
        <authorList>
            <consortium name="DOE Joint Genome Institute"/>
            <person name="Walker C."/>
            <person name="Ryu S."/>
            <person name="Na H."/>
            <person name="Zane M."/>
            <person name="LaButti K."/>
            <person name="Lipzen A."/>
            <person name="Haridas S."/>
            <person name="Barry K."/>
            <person name="Grigoriev I.V."/>
            <person name="Quarterman J."/>
            <person name="Slininger P."/>
            <person name="Dien B."/>
            <person name="Trinh C.T."/>
        </authorList>
    </citation>
    <scope>NUCLEOTIDE SEQUENCE [LARGE SCALE GENOMIC DNA]</scope>
    <source>
        <strain evidence="6 7">YB392</strain>
    </source>
</reference>
<gene>
    <name evidence="6" type="ORF">B0I71DRAFT_132801</name>
</gene>
<dbReference type="GO" id="GO:0010181">
    <property type="term" value="F:FMN binding"/>
    <property type="evidence" value="ECO:0007669"/>
    <property type="project" value="InterPro"/>
</dbReference>
<dbReference type="PANTHER" id="PTHR33798">
    <property type="entry name" value="FLAVOPROTEIN OXYGENASE"/>
    <property type="match status" value="1"/>
</dbReference>
<proteinExistence type="inferred from homology"/>
<evidence type="ECO:0000256" key="4">
    <source>
        <dbReference type="ARBA" id="ARBA00038054"/>
    </source>
</evidence>
<comment type="cofactor">
    <cofactor evidence="1">
        <name>FMN</name>
        <dbReference type="ChEBI" id="CHEBI:58210"/>
    </cofactor>
</comment>
<keyword evidence="2" id="KW-0285">Flavoprotein</keyword>
<keyword evidence="3" id="KW-0288">FMN</keyword>
<dbReference type="OrthoDB" id="10250990at2759"/>
<dbReference type="SMART" id="SM00903">
    <property type="entry name" value="Flavin_Reduct"/>
    <property type="match status" value="1"/>
</dbReference>
<protein>
    <recommendedName>
        <fullName evidence="5">Flavin reductase like domain-containing protein</fullName>
    </recommendedName>
</protein>
<evidence type="ECO:0000256" key="2">
    <source>
        <dbReference type="ARBA" id="ARBA00022630"/>
    </source>
</evidence>
<dbReference type="PANTHER" id="PTHR33798:SF5">
    <property type="entry name" value="FLAVIN REDUCTASE LIKE DOMAIN-CONTAINING PROTEIN"/>
    <property type="match status" value="1"/>
</dbReference>
<dbReference type="SUPFAM" id="SSF50475">
    <property type="entry name" value="FMN-binding split barrel"/>
    <property type="match status" value="1"/>
</dbReference>
<dbReference type="AlphaFoldDB" id="A0A371C4R6"/>
<dbReference type="Pfam" id="PF01613">
    <property type="entry name" value="Flavin_Reduct"/>
    <property type="match status" value="1"/>
</dbReference>
<feature type="domain" description="Flavin reductase like" evidence="5">
    <location>
        <begin position="72"/>
        <end position="231"/>
    </location>
</feature>
<dbReference type="Proteomes" id="UP000256601">
    <property type="component" value="Unassembled WGS sequence"/>
</dbReference>
<evidence type="ECO:0000313" key="7">
    <source>
        <dbReference type="Proteomes" id="UP000256601"/>
    </source>
</evidence>
<dbReference type="VEuPathDB" id="FungiDB:YALI1_E22159g"/>
<dbReference type="VEuPathDB" id="FungiDB:YALI0_E18502g"/>
<evidence type="ECO:0000256" key="1">
    <source>
        <dbReference type="ARBA" id="ARBA00001917"/>
    </source>
</evidence>
<comment type="similarity">
    <text evidence="4">Belongs to the flavoredoxin family.</text>
</comment>
<evidence type="ECO:0000259" key="5">
    <source>
        <dbReference type="SMART" id="SM00903"/>
    </source>
</evidence>
<dbReference type="InterPro" id="IPR012349">
    <property type="entry name" value="Split_barrel_FMN-bd"/>
</dbReference>
<name>A0A371C4R6_YARLL</name>
<sequence length="276" mass="30837">MSRHPSLKELEKERPAFVDRPGFTFTNTPNTEWQFGDGANSQDDGWKKHKKVSFSPTAEGRPPMFNYKLLIGAVTPRPIAFLSTVSKDGVRNLAPFSFFNMVSSDPPVFAIGMTRTPNGHKDSCQNLLDTKEATINIISEWFVEAANSCAIAAPSDVDEWLVSGLTPVESEIVKPAHVAESCFSVEVKLLHHYDLYSVADPNKHTNTTVLVQAVQFHAREDVINEDLNFLDVTKIKAVSRLGGISYGRTTEGYELPRMVHADEKDKDEYKKAVHRE</sequence>
<evidence type="ECO:0000313" key="6">
    <source>
        <dbReference type="EMBL" id="RDW25314.1"/>
    </source>
</evidence>
<dbReference type="EMBL" id="KZ857338">
    <property type="protein sequence ID" value="RDW25314.1"/>
    <property type="molecule type" value="Genomic_DNA"/>
</dbReference>
<dbReference type="Gene3D" id="2.30.110.10">
    <property type="entry name" value="Electron Transport, Fmn-binding Protein, Chain A"/>
    <property type="match status" value="1"/>
</dbReference>